<gene>
    <name evidence="7" type="ORF">LY60_00579</name>
</gene>
<evidence type="ECO:0000256" key="4">
    <source>
        <dbReference type="ARBA" id="ARBA00023136"/>
    </source>
</evidence>
<keyword evidence="2 5" id="KW-0812">Transmembrane</keyword>
<dbReference type="InterPro" id="IPR005372">
    <property type="entry name" value="UPF0182"/>
</dbReference>
<keyword evidence="3 5" id="KW-1133">Transmembrane helix</keyword>
<feature type="transmembrane region" description="Helical" evidence="5">
    <location>
        <begin position="286"/>
        <end position="308"/>
    </location>
</feature>
<feature type="transmembrane region" description="Helical" evidence="5">
    <location>
        <begin position="212"/>
        <end position="233"/>
    </location>
</feature>
<evidence type="ECO:0000256" key="6">
    <source>
        <dbReference type="SAM" id="MobiDB-lite"/>
    </source>
</evidence>
<dbReference type="GO" id="GO:0005886">
    <property type="term" value="C:plasma membrane"/>
    <property type="evidence" value="ECO:0007669"/>
    <property type="project" value="UniProtKB-SubCell"/>
</dbReference>
<feature type="transmembrane region" description="Helical" evidence="5">
    <location>
        <begin position="156"/>
        <end position="177"/>
    </location>
</feature>
<organism evidence="7 8">
    <name type="scientific">Sedimentibacter saalensis</name>
    <dbReference type="NCBI Taxonomy" id="130788"/>
    <lineage>
        <taxon>Bacteria</taxon>
        <taxon>Bacillati</taxon>
        <taxon>Bacillota</taxon>
        <taxon>Tissierellia</taxon>
        <taxon>Sedimentibacter</taxon>
    </lineage>
</organism>
<keyword evidence="1 5" id="KW-1003">Cell membrane</keyword>
<comment type="subcellular location">
    <subcellularLocation>
        <location evidence="5">Cell membrane</location>
        <topology evidence="5">Multi-pass membrane protein</topology>
    </subcellularLocation>
</comment>
<dbReference type="Pfam" id="PF03699">
    <property type="entry name" value="UPF0182"/>
    <property type="match status" value="1"/>
</dbReference>
<sequence length="956" mass="109392">MKQKGRFFIIGIGIILFFAVNSFGSAIKFSTDFLWFNEVGYTETFLTKIKAQITIGVPIFVLLWFLLNIYINKLKKKYDQESDVVDTQSNKKARLWIRLISAVISFIITANIVSTMWFEILQFINGGTFGYADPIFNNDMGFYIFKLPLINTLVDFIINILFMLIVVTVLFYGYLAIKDSIKNVSEQFENITQFPNQLDLSSIMNKKFAVKIINQLALIGVFVFIFLGLRFILKSYDLLYSQLGKVFGAGYTDVHVTLNLYRILAAGCLVSAITFFIGAKRRNLKFALAAPAALIAISVAGTALAIGVENFIVEPDQLSKEREFMEYSIESTQKAYGLDNVKSIDFPANNNLTIENIQNNQEVIENIRINDQEPLIQVYNQLQGIRPYYVFNDVDVDRYVIDGKYTQVFLSARELDQNKLNEQAKTWLNQYLKYTHGYGVTLSPVNKVTAQGQPEMVVKNIPPTTNTDFNINRPEIYFGEKTDDYIIVNTDEKEFDYPSGSDNMEAIYEGTAGIKLNFMNRLLFSLREASYRLLISNNIDSDSRIIMYRNIIERVSEIAPFIYYDPDAYIVVNQDDGKLYWIIEGFTASNRFPYSQPTDLFAEGWNTNYIRNSVKVVVDAYDGSTDFYVTDESDPIINTYEKIFTDLFKPISEMPEGIRSHVRYSQVYFDVQSDMYRLYHIENPTVFFGREDYWDIANEKYMDNGEETVGSSYLMFKLPDEENVEFLLTTQYTPQNKDNMISLLAARNDGENYGELVLYEFPKTKTIAGPNMIETKIDQDTVISSQLTLWSQVGSTVLRGNTLVVPIEDSLFYVEPIYLKSDTESNFPEMKMVVVSFGEKILMEPTLEEAIERLFGIIEDKPETPDNQYDDTNVNDLIEQANKVFIEASEASKNGQWALYGEKLQELERLLNQLNFVINGTAGNNTNNEGTEGTVEINSENSDSVQTENNTTEENQ</sequence>
<feature type="region of interest" description="Disordered" evidence="6">
    <location>
        <begin position="921"/>
        <end position="956"/>
    </location>
</feature>
<dbReference type="AlphaFoldDB" id="A0A562JL30"/>
<feature type="compositionally biased region" description="Polar residues" evidence="6">
    <location>
        <begin position="936"/>
        <end position="956"/>
    </location>
</feature>
<keyword evidence="8" id="KW-1185">Reference proteome</keyword>
<dbReference type="Proteomes" id="UP000315343">
    <property type="component" value="Unassembled WGS sequence"/>
</dbReference>
<protein>
    <recommendedName>
        <fullName evidence="5">UPF0182 protein LY60_00579</fullName>
    </recommendedName>
</protein>
<dbReference type="GO" id="GO:0005576">
    <property type="term" value="C:extracellular region"/>
    <property type="evidence" value="ECO:0007669"/>
    <property type="project" value="TreeGrafter"/>
</dbReference>
<feature type="transmembrane region" description="Helical" evidence="5">
    <location>
        <begin position="7"/>
        <end position="29"/>
    </location>
</feature>
<keyword evidence="4 5" id="KW-0472">Membrane</keyword>
<evidence type="ECO:0000256" key="2">
    <source>
        <dbReference type="ARBA" id="ARBA00022692"/>
    </source>
</evidence>
<dbReference type="PANTHER" id="PTHR39344">
    <property type="entry name" value="UPF0182 PROTEIN SLL1060"/>
    <property type="match status" value="1"/>
</dbReference>
<dbReference type="HAMAP" id="MF_01600">
    <property type="entry name" value="UPF0182"/>
    <property type="match status" value="1"/>
</dbReference>
<evidence type="ECO:0000256" key="1">
    <source>
        <dbReference type="ARBA" id="ARBA00022475"/>
    </source>
</evidence>
<evidence type="ECO:0000313" key="7">
    <source>
        <dbReference type="EMBL" id="TWH83957.1"/>
    </source>
</evidence>
<dbReference type="PANTHER" id="PTHR39344:SF1">
    <property type="entry name" value="UPF0182 PROTEIN SLL1060"/>
    <property type="match status" value="1"/>
</dbReference>
<dbReference type="OrthoDB" id="9763654at2"/>
<feature type="transmembrane region" description="Helical" evidence="5">
    <location>
        <begin position="95"/>
        <end position="118"/>
    </location>
</feature>
<accession>A0A562JL30</accession>
<feature type="transmembrane region" description="Helical" evidence="5">
    <location>
        <begin position="49"/>
        <end position="71"/>
    </location>
</feature>
<comment type="similarity">
    <text evidence="5">Belongs to the UPF0182 family.</text>
</comment>
<comment type="caution">
    <text evidence="7">The sequence shown here is derived from an EMBL/GenBank/DDBJ whole genome shotgun (WGS) entry which is preliminary data.</text>
</comment>
<dbReference type="EMBL" id="VLKH01000001">
    <property type="protein sequence ID" value="TWH83957.1"/>
    <property type="molecule type" value="Genomic_DNA"/>
</dbReference>
<feature type="transmembrane region" description="Helical" evidence="5">
    <location>
        <begin position="260"/>
        <end position="279"/>
    </location>
</feature>
<evidence type="ECO:0000256" key="5">
    <source>
        <dbReference type="HAMAP-Rule" id="MF_01600"/>
    </source>
</evidence>
<reference evidence="7 8" key="1">
    <citation type="submission" date="2019-07" db="EMBL/GenBank/DDBJ databases">
        <title>Genomic Encyclopedia of Type Strains, Phase I: the one thousand microbial genomes (KMG-I) project.</title>
        <authorList>
            <person name="Kyrpides N."/>
        </authorList>
    </citation>
    <scope>NUCLEOTIDE SEQUENCE [LARGE SCALE GENOMIC DNA]</scope>
    <source>
        <strain evidence="7 8">DSM 13558</strain>
    </source>
</reference>
<proteinExistence type="inferred from homology"/>
<name>A0A562JL30_9FIRM</name>
<dbReference type="RefSeq" id="WP_145079639.1">
    <property type="nucleotide sequence ID" value="NZ_VLKH01000001.1"/>
</dbReference>
<feature type="compositionally biased region" description="Low complexity" evidence="6">
    <location>
        <begin position="921"/>
        <end position="934"/>
    </location>
</feature>
<evidence type="ECO:0000256" key="3">
    <source>
        <dbReference type="ARBA" id="ARBA00022989"/>
    </source>
</evidence>
<evidence type="ECO:0000313" key="8">
    <source>
        <dbReference type="Proteomes" id="UP000315343"/>
    </source>
</evidence>